<dbReference type="AlphaFoldDB" id="A0A1I8MFA2"/>
<organism evidence="2">
    <name type="scientific">Musca domestica</name>
    <name type="common">House fly</name>
    <dbReference type="NCBI Taxonomy" id="7370"/>
    <lineage>
        <taxon>Eukaryota</taxon>
        <taxon>Metazoa</taxon>
        <taxon>Ecdysozoa</taxon>
        <taxon>Arthropoda</taxon>
        <taxon>Hexapoda</taxon>
        <taxon>Insecta</taxon>
        <taxon>Pterygota</taxon>
        <taxon>Neoptera</taxon>
        <taxon>Endopterygota</taxon>
        <taxon>Diptera</taxon>
        <taxon>Brachycera</taxon>
        <taxon>Muscomorpha</taxon>
        <taxon>Muscoidea</taxon>
        <taxon>Muscidae</taxon>
        <taxon>Musca</taxon>
    </lineage>
</organism>
<name>A0A1I8MFA2_MUSDO</name>
<protein>
    <submittedName>
        <fullName evidence="2">Uncharacterized protein</fullName>
    </submittedName>
</protein>
<proteinExistence type="predicted"/>
<dbReference type="VEuPathDB" id="VectorBase:MDOMA2_007597"/>
<dbReference type="VEuPathDB" id="VectorBase:MDOA004316"/>
<feature type="compositionally biased region" description="Low complexity" evidence="1">
    <location>
        <begin position="58"/>
        <end position="73"/>
    </location>
</feature>
<sequence>MTVTPMTIRRSSSGGNSNNTITITARSLNVNKLRLNLQILNSCTIKNYNNNSICITNNCNNKKKNNNNSSSNNRPRCMDIHCGKKPKLHINNNKSPNTNLSPPPTTTPLPYTTSPQATVQSNLHHQRQRQPAIVSHATGNEASPHLQRPPHQANSRPHYQPGTAAKFGNHIARQPAVVYGPPSPPLTLPPPLGPRHSKQVIYAPMRFVNDRQLPYSAKTFPYPPSFITLTTTERPVGPKLIYYPNHKSAYQKIPDFFVNRSSKSLLDSYIPSWQVVKMLEEYRQGQHRNSNLQTLALPYHRNFKRNADNVQGKVKS</sequence>
<feature type="compositionally biased region" description="Low complexity" evidence="1">
    <location>
        <begin position="91"/>
        <end position="100"/>
    </location>
</feature>
<reference evidence="2" key="1">
    <citation type="submission" date="2020-05" db="UniProtKB">
        <authorList>
            <consortium name="EnsemblMetazoa"/>
        </authorList>
    </citation>
    <scope>IDENTIFICATION</scope>
    <source>
        <strain evidence="2">Aabys</strain>
    </source>
</reference>
<feature type="region of interest" description="Disordered" evidence="1">
    <location>
        <begin position="58"/>
        <end position="161"/>
    </location>
</feature>
<dbReference type="EnsemblMetazoa" id="MDOA004316-RB">
    <property type="protein sequence ID" value="MDOA004316-PB"/>
    <property type="gene ID" value="MDOA004316"/>
</dbReference>
<evidence type="ECO:0000256" key="1">
    <source>
        <dbReference type="SAM" id="MobiDB-lite"/>
    </source>
</evidence>
<accession>A0A1I8MFA2</accession>
<evidence type="ECO:0000313" key="2">
    <source>
        <dbReference type="EnsemblMetazoa" id="MDOA004316-PB"/>
    </source>
</evidence>